<dbReference type="PROSITE" id="PS50850">
    <property type="entry name" value="MFS"/>
    <property type="match status" value="1"/>
</dbReference>
<proteinExistence type="predicted"/>
<dbReference type="EMBL" id="QOHO01000027">
    <property type="protein sequence ID" value="RFZ79163.1"/>
    <property type="molecule type" value="Genomic_DNA"/>
</dbReference>
<dbReference type="GO" id="GO:0005886">
    <property type="term" value="C:plasma membrane"/>
    <property type="evidence" value="ECO:0007669"/>
    <property type="project" value="UniProtKB-SubCell"/>
</dbReference>
<dbReference type="Proteomes" id="UP001419084">
    <property type="component" value="Unassembled WGS sequence"/>
</dbReference>
<keyword evidence="3" id="KW-1003">Cell membrane</keyword>
<dbReference type="EMBL" id="BRPJ01000073">
    <property type="protein sequence ID" value="GLB31468.1"/>
    <property type="molecule type" value="Genomic_DNA"/>
</dbReference>
<dbReference type="Proteomes" id="UP000260680">
    <property type="component" value="Unassembled WGS sequence"/>
</dbReference>
<feature type="transmembrane region" description="Helical" evidence="7">
    <location>
        <begin position="45"/>
        <end position="66"/>
    </location>
</feature>
<dbReference type="GO" id="GO:0022857">
    <property type="term" value="F:transmembrane transporter activity"/>
    <property type="evidence" value="ECO:0007669"/>
    <property type="project" value="InterPro"/>
</dbReference>
<keyword evidence="4 7" id="KW-0812">Transmembrane</keyword>
<reference evidence="10 11" key="1">
    <citation type="submission" date="2018-07" db="EMBL/GenBank/DDBJ databases">
        <title>New species, Clostridium PI-S10-A1B.</title>
        <authorList>
            <person name="Krishna G."/>
            <person name="Summeta K."/>
            <person name="Shikha S."/>
            <person name="Prabhu P.B."/>
            <person name="Suresh K."/>
        </authorList>
    </citation>
    <scope>NUCLEOTIDE SEQUENCE [LARGE SCALE GENOMIC DNA]</scope>
    <source>
        <strain evidence="10 11">PI-S10-A1B</strain>
    </source>
</reference>
<dbReference type="PANTHER" id="PTHR23513">
    <property type="entry name" value="INTEGRAL MEMBRANE EFFLUX PROTEIN-RELATED"/>
    <property type="match status" value="1"/>
</dbReference>
<feature type="domain" description="Major facilitator superfamily (MFS) profile" evidence="8">
    <location>
        <begin position="12"/>
        <end position="403"/>
    </location>
</feature>
<feature type="transmembrane region" description="Helical" evidence="7">
    <location>
        <begin position="258"/>
        <end position="280"/>
    </location>
</feature>
<feature type="transmembrane region" description="Helical" evidence="7">
    <location>
        <begin position="172"/>
        <end position="193"/>
    </location>
</feature>
<evidence type="ECO:0000313" key="12">
    <source>
        <dbReference type="Proteomes" id="UP001419084"/>
    </source>
</evidence>
<gene>
    <name evidence="9" type="primary">cme</name>
    <name evidence="10" type="ORF">DS742_09905</name>
    <name evidence="9" type="ORF">LAD12857_33910</name>
</gene>
<dbReference type="RefSeq" id="WP_117416843.1">
    <property type="nucleotide sequence ID" value="NZ_BRPJ01000073.1"/>
</dbReference>
<feature type="transmembrane region" description="Helical" evidence="7">
    <location>
        <begin position="350"/>
        <end position="372"/>
    </location>
</feature>
<feature type="transmembrane region" description="Helical" evidence="7">
    <location>
        <begin position="292"/>
        <end position="309"/>
    </location>
</feature>
<evidence type="ECO:0000259" key="8">
    <source>
        <dbReference type="PROSITE" id="PS50850"/>
    </source>
</evidence>
<dbReference type="InterPro" id="IPR036259">
    <property type="entry name" value="MFS_trans_sf"/>
</dbReference>
<dbReference type="InterPro" id="IPR011701">
    <property type="entry name" value="MFS"/>
</dbReference>
<evidence type="ECO:0000256" key="6">
    <source>
        <dbReference type="ARBA" id="ARBA00023136"/>
    </source>
</evidence>
<feature type="transmembrane region" description="Helical" evidence="7">
    <location>
        <begin position="315"/>
        <end position="338"/>
    </location>
</feature>
<protein>
    <submittedName>
        <fullName evidence="10">MFS transporter</fullName>
    </submittedName>
</protein>
<comment type="subcellular location">
    <subcellularLocation>
        <location evidence="1">Cell membrane</location>
        <topology evidence="1">Multi-pass membrane protein</topology>
    </subcellularLocation>
</comment>
<dbReference type="Pfam" id="PF07690">
    <property type="entry name" value="MFS_1"/>
    <property type="match status" value="1"/>
</dbReference>
<evidence type="ECO:0000313" key="11">
    <source>
        <dbReference type="Proteomes" id="UP000260680"/>
    </source>
</evidence>
<evidence type="ECO:0000256" key="1">
    <source>
        <dbReference type="ARBA" id="ARBA00004651"/>
    </source>
</evidence>
<dbReference type="PANTHER" id="PTHR23513:SF6">
    <property type="entry name" value="MAJOR FACILITATOR SUPERFAMILY ASSOCIATED DOMAIN-CONTAINING PROTEIN"/>
    <property type="match status" value="1"/>
</dbReference>
<feature type="transmembrane region" description="Helical" evidence="7">
    <location>
        <begin position="230"/>
        <end position="252"/>
    </location>
</feature>
<dbReference type="CDD" id="cd06173">
    <property type="entry name" value="MFS_MefA_like"/>
    <property type="match status" value="1"/>
</dbReference>
<evidence type="ECO:0000256" key="5">
    <source>
        <dbReference type="ARBA" id="ARBA00022989"/>
    </source>
</evidence>
<evidence type="ECO:0000256" key="2">
    <source>
        <dbReference type="ARBA" id="ARBA00022448"/>
    </source>
</evidence>
<feature type="transmembrane region" description="Helical" evidence="7">
    <location>
        <begin position="378"/>
        <end position="398"/>
    </location>
</feature>
<feature type="transmembrane region" description="Helical" evidence="7">
    <location>
        <begin position="78"/>
        <end position="98"/>
    </location>
</feature>
<keyword evidence="2" id="KW-0813">Transport</keyword>
<dbReference type="SUPFAM" id="SSF103473">
    <property type="entry name" value="MFS general substrate transporter"/>
    <property type="match status" value="1"/>
</dbReference>
<keyword evidence="6 7" id="KW-0472">Membrane</keyword>
<dbReference type="OrthoDB" id="9775268at2"/>
<dbReference type="Gene3D" id="1.20.1250.20">
    <property type="entry name" value="MFS general substrate transporter like domains"/>
    <property type="match status" value="1"/>
</dbReference>
<sequence length="412" mass="44516">MDFNKKQKCWTKAMGFLIGQGISLFGSQIVQMAIIWYVTLETSSGIWVTILTLAAFLPQMVISLFAGVWADRYNRKRIIITADAVIAATTLILAFFMMSGSLGEAVLPAIIVVAAIRSVGSGIQTPTVNALIPQIVPEEGLMRVNGINGSIQSAVQFVSPIAAGAIMSAGPIYNIMFIDAATAVIGISILAFIKIPKHQTVERTEQTSVFAEMKEGLQFTWNHGFLKRLLITYGTYIFLCVPSGFLTALLIQRTFGNNVIFLTINETAGFAGALAGGLLLGATGGFKNRSKTFFLGMMLYGVASLAVGFTTIFWIFALLMFFLGMTIPAAQTAVFTLVQEKTDPSMLGRVFSLVNMMFTGFMPLGMAVFGPLADVIRIQTMVIICAVFIIILGMSIVLSRDFYKEGVTASSV</sequence>
<reference evidence="9 12" key="2">
    <citation type="journal article" date="2024" name="Int. J. Syst. Evol. Microbiol.">
        <title>Lacrimispora brassicae sp. nov. isolated from fermented cabbage, and proposal of Clostridium indicum Gundawar et al. 2019 and Clostridium methoxybenzovorans Mechichi et al. 1999 as heterotypic synonyms of Lacrimispora amygdalina (Parshina et al. 2003) Haas and Blanchard 2020 and Lacrimispora indolis (McClung and McCoy 1957) Haas and Blanchard 2020, respectively.</title>
        <authorList>
            <person name="Kobayashi H."/>
            <person name="Tanizawa Y."/>
            <person name="Sakamoto M."/>
            <person name="Ohkuma M."/>
            <person name="Tohno M."/>
        </authorList>
    </citation>
    <scope>NUCLEOTIDE SEQUENCE [LARGE SCALE GENOMIC DNA]</scope>
    <source>
        <strain evidence="9 12">DSM 12857</strain>
    </source>
</reference>
<evidence type="ECO:0000256" key="7">
    <source>
        <dbReference type="SAM" id="Phobius"/>
    </source>
</evidence>
<dbReference type="AlphaFoldDB" id="A0A3E2NDX1"/>
<feature type="transmembrane region" description="Helical" evidence="7">
    <location>
        <begin position="21"/>
        <end position="39"/>
    </location>
</feature>
<evidence type="ECO:0000256" key="3">
    <source>
        <dbReference type="ARBA" id="ARBA00022475"/>
    </source>
</evidence>
<dbReference type="InterPro" id="IPR020846">
    <property type="entry name" value="MFS_dom"/>
</dbReference>
<accession>A0A3E2NDX1</accession>
<comment type="caution">
    <text evidence="10">The sequence shown here is derived from an EMBL/GenBank/DDBJ whole genome shotgun (WGS) entry which is preliminary data.</text>
</comment>
<keyword evidence="12" id="KW-1185">Reference proteome</keyword>
<keyword evidence="5 7" id="KW-1133">Transmembrane helix</keyword>
<organism evidence="10 11">
    <name type="scientific">Lacrimispora amygdalina</name>
    <dbReference type="NCBI Taxonomy" id="253257"/>
    <lineage>
        <taxon>Bacteria</taxon>
        <taxon>Bacillati</taxon>
        <taxon>Bacillota</taxon>
        <taxon>Clostridia</taxon>
        <taxon>Lachnospirales</taxon>
        <taxon>Lachnospiraceae</taxon>
        <taxon>Lacrimispora</taxon>
    </lineage>
</organism>
<name>A0A3E2NDX1_9FIRM</name>
<evidence type="ECO:0000313" key="9">
    <source>
        <dbReference type="EMBL" id="GLB31468.1"/>
    </source>
</evidence>
<evidence type="ECO:0000313" key="10">
    <source>
        <dbReference type="EMBL" id="RFZ79163.1"/>
    </source>
</evidence>
<evidence type="ECO:0000256" key="4">
    <source>
        <dbReference type="ARBA" id="ARBA00022692"/>
    </source>
</evidence>